<protein>
    <recommendedName>
        <fullName evidence="2">non-specific serine/threonine protein kinase</fullName>
        <ecNumber evidence="2">2.7.11.1</ecNumber>
    </recommendedName>
</protein>
<keyword evidence="7" id="KW-0675">Receptor</keyword>
<feature type="region of interest" description="Disordered" evidence="8">
    <location>
        <begin position="328"/>
        <end position="751"/>
    </location>
</feature>
<name>A0A1M6H9D4_9ACTN</name>
<keyword evidence="9" id="KW-0812">Transmembrane</keyword>
<dbReference type="PANTHER" id="PTHR43671">
    <property type="entry name" value="SERINE/THREONINE-PROTEIN KINASE NEK"/>
    <property type="match status" value="1"/>
</dbReference>
<keyword evidence="6" id="KW-0067">ATP-binding</keyword>
<keyword evidence="5 11" id="KW-0418">Kinase</keyword>
<dbReference type="GO" id="GO:0005524">
    <property type="term" value="F:ATP binding"/>
    <property type="evidence" value="ECO:0007669"/>
    <property type="project" value="UniProtKB-KW"/>
</dbReference>
<dbReference type="EC" id="2.7.11.1" evidence="2"/>
<evidence type="ECO:0000256" key="2">
    <source>
        <dbReference type="ARBA" id="ARBA00012513"/>
    </source>
</evidence>
<dbReference type="PROSITE" id="PS00109">
    <property type="entry name" value="PROTEIN_KINASE_TYR"/>
    <property type="match status" value="1"/>
</dbReference>
<evidence type="ECO:0000313" key="11">
    <source>
        <dbReference type="EMBL" id="SHJ18811.1"/>
    </source>
</evidence>
<dbReference type="AlphaFoldDB" id="A0A1M6H9D4"/>
<accession>A0A1M6H9D4</accession>
<evidence type="ECO:0000256" key="5">
    <source>
        <dbReference type="ARBA" id="ARBA00022777"/>
    </source>
</evidence>
<dbReference type="CDD" id="cd14014">
    <property type="entry name" value="STKc_PknB_like"/>
    <property type="match status" value="1"/>
</dbReference>
<dbReference type="Gene3D" id="3.30.200.20">
    <property type="entry name" value="Phosphorylase Kinase, domain 1"/>
    <property type="match status" value="1"/>
</dbReference>
<feature type="compositionally biased region" description="Low complexity" evidence="8">
    <location>
        <begin position="418"/>
        <end position="429"/>
    </location>
</feature>
<dbReference type="Gene3D" id="2.60.120.1060">
    <property type="entry name" value="NPCBM/NEW2 domain"/>
    <property type="match status" value="1"/>
</dbReference>
<dbReference type="Proteomes" id="UP000184452">
    <property type="component" value="Unassembled WGS sequence"/>
</dbReference>
<feature type="compositionally biased region" description="Pro residues" evidence="8">
    <location>
        <begin position="331"/>
        <end position="350"/>
    </location>
</feature>
<dbReference type="Pfam" id="PF08305">
    <property type="entry name" value="NPCBM"/>
    <property type="match status" value="1"/>
</dbReference>
<evidence type="ECO:0000259" key="10">
    <source>
        <dbReference type="PROSITE" id="PS50011"/>
    </source>
</evidence>
<evidence type="ECO:0000313" key="12">
    <source>
        <dbReference type="Proteomes" id="UP000184452"/>
    </source>
</evidence>
<organism evidence="11 12">
    <name type="scientific">Nocardiopsis flavescens</name>
    <dbReference type="NCBI Taxonomy" id="758803"/>
    <lineage>
        <taxon>Bacteria</taxon>
        <taxon>Bacillati</taxon>
        <taxon>Actinomycetota</taxon>
        <taxon>Actinomycetes</taxon>
        <taxon>Streptosporangiales</taxon>
        <taxon>Nocardiopsidaceae</taxon>
        <taxon>Nocardiopsis</taxon>
    </lineage>
</organism>
<keyword evidence="3" id="KW-0808">Transferase</keyword>
<dbReference type="Gene3D" id="1.10.510.10">
    <property type="entry name" value="Transferase(Phosphotransferase) domain 1"/>
    <property type="match status" value="1"/>
</dbReference>
<evidence type="ECO:0000256" key="1">
    <source>
        <dbReference type="ARBA" id="ARBA00004479"/>
    </source>
</evidence>
<evidence type="ECO:0000256" key="4">
    <source>
        <dbReference type="ARBA" id="ARBA00022741"/>
    </source>
</evidence>
<evidence type="ECO:0000256" key="8">
    <source>
        <dbReference type="SAM" id="MobiDB-lite"/>
    </source>
</evidence>
<dbReference type="EMBL" id="FQZK01000004">
    <property type="protein sequence ID" value="SHJ18811.1"/>
    <property type="molecule type" value="Genomic_DNA"/>
</dbReference>
<evidence type="ECO:0000256" key="6">
    <source>
        <dbReference type="ARBA" id="ARBA00022840"/>
    </source>
</evidence>
<feature type="transmembrane region" description="Helical" evidence="9">
    <location>
        <begin position="756"/>
        <end position="778"/>
    </location>
</feature>
<dbReference type="InterPro" id="IPR008266">
    <property type="entry name" value="Tyr_kinase_AS"/>
</dbReference>
<sequence>MRTTAVSLSLYVGPDSQPDKYRLVRSVGRGGEATLYLAEVTLAGQTEPVVVKALNADTTADPAQFAELSSRWAEQAELLRFINRLGVVGVREHFEGAPEHPRGNAGERAERCLYLVMNHIDGLDLRDWRAEHAGEGVRGQREVLRYLEQVAQVLDMLHAGRATPSRRPVVHGDLSPGNIMIDADGQATLVDFGLSRIAARHMTARPWFTPGYAAPEIFSGEYSPATDRYAFGAVAFYALTGEDPPPAPERLRERFAALPLLAGADERPLAVVVSMFSADPGERPEASEWVRSLRSLATSVPWTGPGGEPAADPGASAVFAASLFSAAAPEEPAPADPPRGPAVAGPPPADPAVAPAGAGDPEATVVRSPVSGAVPSAPGAVPPVSGVPSGSSDPAAPQDTDATVVLSPASTPGDSRTPGDAAAPRGPAVAGPPPAGAGDTDATVILSPASAPVDPRSPHAPSGAAQNDTAAPDDGGDSEATFLLPPNAAAAPSDAGASQDTDATVVLSPASAPGDSRTPGDAAAPRGPAVAGPPPADPAVAPVGAGDADATVLRSPAPGAVPPVPGVPSGSSDPAAPQDTDATVVLSPRPANGTPATDAPRTPAGTADTPASPSAQASGPGGRTGSDTGAAPAGAPGVEEMPHRPVGGLRGRPVQQRPAAGPAQPNTASPAPSGRSPRRSGGPTPPGGTARPPLRSGSGPQRPVPAHSGPGYGPPPPYAQPAWGAPPPPGSTGAFPVHGHHPAPGPPPGKRSRKPLLIGLAALAVLCAVGGSAVTYLVMDRGLPFPADGAQQVAADDPGESPAASEAEEEAPPMAAAPSRKPDADASDPAGGAPSAEESLLLTQMDVVEGEGRWEPVAGRAEVNGEAYSRALVVGDRCTQYNDPCTGWADYNLGRGWTTFTATLGVTDTSSSSAVATFTVYVDGRPEVTESLRLGETIDIEVDVRDALRLRIGVESDAEGLYPVWADPTLTA</sequence>
<dbReference type="InterPro" id="IPR050660">
    <property type="entry name" value="NEK_Ser/Thr_kinase"/>
</dbReference>
<feature type="compositionally biased region" description="Low complexity" evidence="8">
    <location>
        <begin position="485"/>
        <end position="497"/>
    </location>
</feature>
<dbReference type="InterPro" id="IPR008979">
    <property type="entry name" value="Galactose-bd-like_sf"/>
</dbReference>
<feature type="compositionally biased region" description="Low complexity" evidence="8">
    <location>
        <begin position="667"/>
        <end position="693"/>
    </location>
</feature>
<dbReference type="InterPro" id="IPR000719">
    <property type="entry name" value="Prot_kinase_dom"/>
</dbReference>
<dbReference type="PROSITE" id="PS50011">
    <property type="entry name" value="PROTEIN_KINASE_DOM"/>
    <property type="match status" value="1"/>
</dbReference>
<feature type="compositionally biased region" description="Low complexity" evidence="8">
    <location>
        <begin position="538"/>
        <end position="558"/>
    </location>
</feature>
<reference evidence="11 12" key="1">
    <citation type="submission" date="2016-11" db="EMBL/GenBank/DDBJ databases">
        <authorList>
            <person name="Jaros S."/>
            <person name="Januszkiewicz K."/>
            <person name="Wedrychowicz H."/>
        </authorList>
    </citation>
    <scope>NUCLEOTIDE SEQUENCE [LARGE SCALE GENOMIC DNA]</scope>
    <source>
        <strain evidence="11 12">CGMCC 4.5723</strain>
    </source>
</reference>
<dbReference type="GO" id="GO:0016020">
    <property type="term" value="C:membrane"/>
    <property type="evidence" value="ECO:0007669"/>
    <property type="project" value="UniProtKB-SubCell"/>
</dbReference>
<dbReference type="GO" id="GO:0004674">
    <property type="term" value="F:protein serine/threonine kinase activity"/>
    <property type="evidence" value="ECO:0007669"/>
    <property type="project" value="UniProtKB-KW"/>
</dbReference>
<dbReference type="SUPFAM" id="SSF56112">
    <property type="entry name" value="Protein kinase-like (PK-like)"/>
    <property type="match status" value="1"/>
</dbReference>
<dbReference type="SUPFAM" id="SSF49785">
    <property type="entry name" value="Galactose-binding domain-like"/>
    <property type="match status" value="1"/>
</dbReference>
<evidence type="ECO:0000256" key="7">
    <source>
        <dbReference type="ARBA" id="ARBA00023170"/>
    </source>
</evidence>
<keyword evidence="4" id="KW-0547">Nucleotide-binding</keyword>
<evidence type="ECO:0000256" key="9">
    <source>
        <dbReference type="SAM" id="Phobius"/>
    </source>
</evidence>
<keyword evidence="12" id="KW-1185">Reference proteome</keyword>
<dbReference type="PANTHER" id="PTHR43671:SF13">
    <property type="entry name" value="SERINE_THREONINE-PROTEIN KINASE NEK2"/>
    <property type="match status" value="1"/>
</dbReference>
<feature type="compositionally biased region" description="Low complexity" evidence="8">
    <location>
        <begin position="351"/>
        <end position="397"/>
    </location>
</feature>
<keyword evidence="9" id="KW-0472">Membrane</keyword>
<dbReference type="InterPro" id="IPR038637">
    <property type="entry name" value="NPCBM_sf"/>
</dbReference>
<dbReference type="InterPro" id="IPR011009">
    <property type="entry name" value="Kinase-like_dom_sf"/>
</dbReference>
<dbReference type="STRING" id="758803.SAMN05421803_10491"/>
<keyword evidence="9" id="KW-1133">Transmembrane helix</keyword>
<dbReference type="InterPro" id="IPR013222">
    <property type="entry name" value="Glyco_hyd_98_carb-bd"/>
</dbReference>
<feature type="compositionally biased region" description="Low complexity" evidence="8">
    <location>
        <begin position="567"/>
        <end position="577"/>
    </location>
</feature>
<proteinExistence type="predicted"/>
<feature type="compositionally biased region" description="Low complexity" evidence="8">
    <location>
        <begin position="519"/>
        <end position="530"/>
    </location>
</feature>
<evidence type="ECO:0000256" key="3">
    <source>
        <dbReference type="ARBA" id="ARBA00022679"/>
    </source>
</evidence>
<feature type="compositionally biased region" description="Pro residues" evidence="8">
    <location>
        <begin position="712"/>
        <end position="730"/>
    </location>
</feature>
<keyword evidence="11" id="KW-0723">Serine/threonine-protein kinase</keyword>
<comment type="subcellular location">
    <subcellularLocation>
        <location evidence="1">Membrane</location>
        <topology evidence="1">Single-pass type I membrane protein</topology>
    </subcellularLocation>
</comment>
<dbReference type="Pfam" id="PF00069">
    <property type="entry name" value="Pkinase"/>
    <property type="match status" value="1"/>
</dbReference>
<gene>
    <name evidence="11" type="ORF">SAMN05421803_10491</name>
</gene>
<feature type="region of interest" description="Disordered" evidence="8">
    <location>
        <begin position="789"/>
        <end position="835"/>
    </location>
</feature>
<feature type="domain" description="Protein kinase" evidence="10">
    <location>
        <begin position="21"/>
        <end position="303"/>
    </location>
</feature>